<organism evidence="1 2">
    <name type="scientific">Roseibacillus ishigakijimensis</name>
    <dbReference type="NCBI Taxonomy" id="454146"/>
    <lineage>
        <taxon>Bacteria</taxon>
        <taxon>Pseudomonadati</taxon>
        <taxon>Verrucomicrobiota</taxon>
        <taxon>Verrucomicrobiia</taxon>
        <taxon>Verrucomicrobiales</taxon>
        <taxon>Verrucomicrobiaceae</taxon>
        <taxon>Roseibacillus</taxon>
    </lineage>
</organism>
<dbReference type="RefSeq" id="WP_200391022.1">
    <property type="nucleotide sequence ID" value="NZ_JAENIO010000010.1"/>
</dbReference>
<sequence length="449" mass="51388">MSSRYQSFLQSLHSGWLAEEPLDLPGEMELQACFFAGQLGRHFTTLDGREVVIRQFGEWNHGPGPDFLSCAIHLDGRERVGPIELDLSPLDWENHGHATNPAFDEVVLHVSAEPAPRTTFIRTSEHREVPQVRLPTEKLTDLNPPRWQAPVTLGRCFQPLAEMELPRVEDLLREAARHRAHRKAARFRAVADTHGFPQALWQALANALGFHQNQLAMTLLAQRAPLGKMRHLPPLERTAYLFGLAGFLRPDLPEEAPPESHRWLRELWSSWWKNRPHPDPRPLPWRLAGVRPCNHPQRRVAALATLLGSWPTVERLAKGSLTDFAAQLQACSDSFWDQHYTLTSRASARPIALFGRQRVQDFLANVLHPLRLEDNPESHWPVYAKLPGGSPSERVQRAAYRLFGERPEKAVFLKKAWHQQALLQIYQDFCLRDHSDCQQCPFPEQLLSW</sequence>
<evidence type="ECO:0000313" key="1">
    <source>
        <dbReference type="EMBL" id="MBK1833587.1"/>
    </source>
</evidence>
<gene>
    <name evidence="1" type="ORF">JIN78_05885</name>
</gene>
<dbReference type="EMBL" id="JAENIO010000010">
    <property type="protein sequence ID" value="MBK1833587.1"/>
    <property type="molecule type" value="Genomic_DNA"/>
</dbReference>
<comment type="caution">
    <text evidence="1">The sequence shown here is derived from an EMBL/GenBank/DDBJ whole genome shotgun (WGS) entry which is preliminary data.</text>
</comment>
<dbReference type="Proteomes" id="UP000604083">
    <property type="component" value="Unassembled WGS sequence"/>
</dbReference>
<evidence type="ECO:0000313" key="2">
    <source>
        <dbReference type="Proteomes" id="UP000604083"/>
    </source>
</evidence>
<protein>
    <submittedName>
        <fullName evidence="1">DUF2851 family protein</fullName>
    </submittedName>
</protein>
<dbReference type="Pfam" id="PF11013">
    <property type="entry name" value="DUF2851"/>
    <property type="match status" value="1"/>
</dbReference>
<dbReference type="InterPro" id="IPR021272">
    <property type="entry name" value="DUF2851"/>
</dbReference>
<proteinExistence type="predicted"/>
<accession>A0A934RKW0</accession>
<reference evidence="1" key="1">
    <citation type="submission" date="2021-01" db="EMBL/GenBank/DDBJ databases">
        <title>Modified the classification status of verrucomicrobia.</title>
        <authorList>
            <person name="Feng X."/>
        </authorList>
    </citation>
    <scope>NUCLEOTIDE SEQUENCE</scope>
    <source>
        <strain evidence="1">KCTC 12986</strain>
    </source>
</reference>
<dbReference type="AlphaFoldDB" id="A0A934RKW0"/>
<name>A0A934RKW0_9BACT</name>
<keyword evidence="2" id="KW-1185">Reference proteome</keyword>